<feature type="compositionally biased region" description="Pro residues" evidence="1">
    <location>
        <begin position="235"/>
        <end position="249"/>
    </location>
</feature>
<reference evidence="2" key="2">
    <citation type="submission" date="2025-09" db="UniProtKB">
        <authorList>
            <consortium name="Ensembl"/>
        </authorList>
    </citation>
    <scope>IDENTIFICATION</scope>
</reference>
<dbReference type="GO" id="GO:0140297">
    <property type="term" value="F:DNA-binding transcription factor binding"/>
    <property type="evidence" value="ECO:0007669"/>
    <property type="project" value="Ensembl"/>
</dbReference>
<dbReference type="AlphaFoldDB" id="A0A8C2ST16"/>
<evidence type="ECO:0000256" key="1">
    <source>
        <dbReference type="SAM" id="MobiDB-lite"/>
    </source>
</evidence>
<feature type="compositionally biased region" description="Pro residues" evidence="1">
    <location>
        <begin position="393"/>
        <end position="409"/>
    </location>
</feature>
<proteinExistence type="predicted"/>
<feature type="region of interest" description="Disordered" evidence="1">
    <location>
        <begin position="219"/>
        <end position="256"/>
    </location>
</feature>
<reference evidence="2" key="1">
    <citation type="submission" date="2025-08" db="UniProtKB">
        <authorList>
            <consortium name="Ensembl"/>
        </authorList>
    </citation>
    <scope>IDENTIFICATION</scope>
</reference>
<dbReference type="Ensembl" id="ENSCJPT00005004499.1">
    <property type="protein sequence ID" value="ENSCJPP00005002443.1"/>
    <property type="gene ID" value="ENSCJPG00005002695.1"/>
</dbReference>
<protein>
    <submittedName>
        <fullName evidence="2">Zinc finger protein 653</fullName>
    </submittedName>
</protein>
<feature type="compositionally biased region" description="Basic and acidic residues" evidence="1">
    <location>
        <begin position="219"/>
        <end position="233"/>
    </location>
</feature>
<evidence type="ECO:0000313" key="3">
    <source>
        <dbReference type="Proteomes" id="UP000694412"/>
    </source>
</evidence>
<feature type="compositionally biased region" description="Pro residues" evidence="1">
    <location>
        <begin position="366"/>
        <end position="381"/>
    </location>
</feature>
<name>A0A8C2ST16_COTJA</name>
<dbReference type="GO" id="GO:0003714">
    <property type="term" value="F:transcription corepressor activity"/>
    <property type="evidence" value="ECO:0007669"/>
    <property type="project" value="Ensembl"/>
</dbReference>
<organism evidence="2 3">
    <name type="scientific">Coturnix japonica</name>
    <name type="common">Japanese quail</name>
    <name type="synonym">Coturnix coturnix japonica</name>
    <dbReference type="NCBI Taxonomy" id="93934"/>
    <lineage>
        <taxon>Eukaryota</taxon>
        <taxon>Metazoa</taxon>
        <taxon>Chordata</taxon>
        <taxon>Craniata</taxon>
        <taxon>Vertebrata</taxon>
        <taxon>Euteleostomi</taxon>
        <taxon>Archelosauria</taxon>
        <taxon>Archosauria</taxon>
        <taxon>Dinosauria</taxon>
        <taxon>Saurischia</taxon>
        <taxon>Theropoda</taxon>
        <taxon>Coelurosauria</taxon>
        <taxon>Aves</taxon>
        <taxon>Neognathae</taxon>
        <taxon>Galloanserae</taxon>
        <taxon>Galliformes</taxon>
        <taxon>Phasianidae</taxon>
        <taxon>Perdicinae</taxon>
        <taxon>Coturnix</taxon>
    </lineage>
</organism>
<accession>A0A8C2ST16</accession>
<keyword evidence="3" id="KW-1185">Reference proteome</keyword>
<dbReference type="GO" id="GO:1900116">
    <property type="term" value="P:extracellular negative regulation of signal transduction"/>
    <property type="evidence" value="ECO:0007669"/>
    <property type="project" value="Ensembl"/>
</dbReference>
<gene>
    <name evidence="2" type="primary">ZNF653</name>
</gene>
<evidence type="ECO:0000313" key="2">
    <source>
        <dbReference type="Ensembl" id="ENSCJPP00005002443.1"/>
    </source>
</evidence>
<dbReference type="GO" id="GO:0000122">
    <property type="term" value="P:negative regulation of transcription by RNA polymerase II"/>
    <property type="evidence" value="ECO:0007669"/>
    <property type="project" value="Ensembl"/>
</dbReference>
<dbReference type="Proteomes" id="UP000694412">
    <property type="component" value="Unassembled WGS sequence"/>
</dbReference>
<feature type="compositionally biased region" description="Basic residues" evidence="1">
    <location>
        <begin position="445"/>
        <end position="454"/>
    </location>
</feature>
<feature type="region of interest" description="Disordered" evidence="1">
    <location>
        <begin position="317"/>
        <end position="454"/>
    </location>
</feature>
<dbReference type="GeneTree" id="ENSGT00940000160257"/>
<dbReference type="GO" id="GO:0005576">
    <property type="term" value="C:extracellular region"/>
    <property type="evidence" value="ECO:0007669"/>
    <property type="project" value="GOC"/>
</dbReference>
<sequence>MSAAQRDPVPDGGSKREPGTEPGDAGSRKARGRPRLTESDRARRRLESRKKYDVRRVYLGEAHGPWVDLRRRSGWSDAKLAAYLLGLERGQRGAALGGGTAVSPPAGPGPPAEGRVAALEAVLCVPLPFPLRLGAARGAVTEEGASALLQGGGSALLQAPPLLILAGPGYEALEGLQLDVRGGEVSCALLQGQSAFPPDPQLPKPGMGPEEDKALALKQEEAPPAAEAEHWDAPMEPPVEPPPEPPPPLPEEDADGSDMSAIIYEIPKEPEKLVAGGGLGTTDINLAPQGSTSNAPGGCGKKFSWTNACAGPPCYHSGKAPPPPHPQLLWGPPFRLWDPTQQSSPPFRICGPLQHPPSRLLGPASQSPPPQPLVPGTPPNITPALGSWDPRHNPPPLGSGPPSTSPPPFRLLDPPSQSYPPGSRDLAVRAAANPSKRNKHLEVHRGHRGGPRSK</sequence>
<dbReference type="GO" id="GO:0050682">
    <property type="term" value="F:AF-2 domain binding"/>
    <property type="evidence" value="ECO:0007669"/>
    <property type="project" value="Ensembl"/>
</dbReference>
<feature type="region of interest" description="Disordered" evidence="1">
    <location>
        <begin position="1"/>
        <end position="47"/>
    </location>
</feature>